<dbReference type="EMBL" id="CADCTC010000093">
    <property type="protein sequence ID" value="CAA9239703.1"/>
    <property type="molecule type" value="Genomic_DNA"/>
</dbReference>
<accession>A0A6J4I131</accession>
<name>A0A6J4I131_9CHLR</name>
<organism evidence="1">
    <name type="scientific">uncultured Chloroflexota bacterium</name>
    <dbReference type="NCBI Taxonomy" id="166587"/>
    <lineage>
        <taxon>Bacteria</taxon>
        <taxon>Bacillati</taxon>
        <taxon>Chloroflexota</taxon>
        <taxon>environmental samples</taxon>
    </lineage>
</organism>
<gene>
    <name evidence="1" type="ORF">AVDCRST_MAG77-1460</name>
</gene>
<sequence length="88" mass="10604">MLTLIVVLLAVFRAACRRHGDLVAENLLLRHQLAVLTRPTRQRRWVGFRRLDKALWVLVRRVRRDWRPHLVVVTPDMVVRWHRAGWRP</sequence>
<reference evidence="1" key="1">
    <citation type="submission" date="2020-02" db="EMBL/GenBank/DDBJ databases">
        <authorList>
            <person name="Meier V. D."/>
        </authorList>
    </citation>
    <scope>NUCLEOTIDE SEQUENCE</scope>
    <source>
        <strain evidence="1">AVDCRST_MAG77</strain>
    </source>
</reference>
<proteinExistence type="predicted"/>
<evidence type="ECO:0000313" key="1">
    <source>
        <dbReference type="EMBL" id="CAA9239703.1"/>
    </source>
</evidence>
<protein>
    <submittedName>
        <fullName evidence="1">Uncharacterized protein</fullName>
    </submittedName>
</protein>
<dbReference type="AlphaFoldDB" id="A0A6J4I131"/>